<dbReference type="AlphaFoldDB" id="A0A3B6T8E3"/>
<dbReference type="Gramene" id="TraesPARA_EIv1.0_2514660.1">
    <property type="protein sequence ID" value="TraesPARA_EIv1.0_2514660.1.CDS1"/>
    <property type="gene ID" value="TraesPARA_EIv1.0_2514660"/>
</dbReference>
<dbReference type="InterPro" id="IPR046956">
    <property type="entry name" value="RLP23-like"/>
</dbReference>
<keyword evidence="8 11" id="KW-1133">Transmembrane helix</keyword>
<keyword evidence="6 12" id="KW-0732">Signal</keyword>
<evidence type="ECO:0000256" key="8">
    <source>
        <dbReference type="ARBA" id="ARBA00022989"/>
    </source>
</evidence>
<reference evidence="15" key="1">
    <citation type="submission" date="2018-08" db="EMBL/GenBank/DDBJ databases">
        <authorList>
            <person name="Rossello M."/>
        </authorList>
    </citation>
    <scope>NUCLEOTIDE SEQUENCE [LARGE SCALE GENOMIC DNA]</scope>
    <source>
        <strain evidence="15">cv. Chinese Spring</strain>
    </source>
</reference>
<dbReference type="PANTHER" id="PTHR48063:SF45">
    <property type="entry name" value="LEUCINE-RICH REPEAT-CONTAINING N-TERMINAL PLANT-TYPE DOMAIN-CONTAINING PROTEIN"/>
    <property type="match status" value="1"/>
</dbReference>
<dbReference type="PRINTS" id="PR00019">
    <property type="entry name" value="LEURICHRPT"/>
</dbReference>
<dbReference type="OMA" id="GPEVPPW"/>
<dbReference type="Gramene" id="TraesSTA7D03G04280190.1">
    <property type="protein sequence ID" value="TraesSTA7D03G04280190.1.CDS1"/>
    <property type="gene ID" value="TraesSTA7D03G04280190"/>
</dbReference>
<name>A0A3B6T8E3_WHEAT</name>
<dbReference type="FunFam" id="3.80.10.10:FF:000213">
    <property type="entry name" value="Tyrosine-sulfated glycopeptide receptor 1"/>
    <property type="match status" value="1"/>
</dbReference>
<feature type="domain" description="Leucine-rich repeat-containing N-terminal plant-type" evidence="13">
    <location>
        <begin position="44"/>
        <end position="79"/>
    </location>
</feature>
<feature type="transmembrane region" description="Helical" evidence="11">
    <location>
        <begin position="896"/>
        <end position="919"/>
    </location>
</feature>
<evidence type="ECO:0000256" key="4">
    <source>
        <dbReference type="ARBA" id="ARBA00022614"/>
    </source>
</evidence>
<dbReference type="InterPro" id="IPR055414">
    <property type="entry name" value="LRR_R13L4/SHOC2-like"/>
</dbReference>
<dbReference type="InterPro" id="IPR001611">
    <property type="entry name" value="Leu-rich_rpt"/>
</dbReference>
<dbReference type="SUPFAM" id="SSF52047">
    <property type="entry name" value="RNI-like"/>
    <property type="match status" value="1"/>
</dbReference>
<keyword evidence="7" id="KW-0677">Repeat</keyword>
<dbReference type="Pfam" id="PF00560">
    <property type="entry name" value="LRR_1"/>
    <property type="match status" value="3"/>
</dbReference>
<keyword evidence="10" id="KW-0325">Glycoprotein</keyword>
<dbReference type="InterPro" id="IPR003591">
    <property type="entry name" value="Leu-rich_rpt_typical-subtyp"/>
</dbReference>
<dbReference type="SMART" id="SM00369">
    <property type="entry name" value="LRR_TYP"/>
    <property type="match status" value="9"/>
</dbReference>
<proteinExistence type="inferred from homology"/>
<dbReference type="Gramene" id="TraesCAD_scaffold_088910_01G000200.1">
    <property type="protein sequence ID" value="TraesCAD_scaffold_088910_01G000200.1"/>
    <property type="gene ID" value="TraesCAD_scaffold_088910_01G000200"/>
</dbReference>
<evidence type="ECO:0000256" key="12">
    <source>
        <dbReference type="SAM" id="SignalP"/>
    </source>
</evidence>
<dbReference type="Gramene" id="TraesLAC7D03G04233260.1">
    <property type="protein sequence ID" value="TraesLAC7D03G04233260.1.CDS1"/>
    <property type="gene ID" value="TraesLAC7D03G04233260"/>
</dbReference>
<dbReference type="InterPro" id="IPR013210">
    <property type="entry name" value="LRR_N_plant-typ"/>
</dbReference>
<evidence type="ECO:0000256" key="2">
    <source>
        <dbReference type="ARBA" id="ARBA00009592"/>
    </source>
</evidence>
<dbReference type="Gramene" id="TraesLDM7D03G04292560.1">
    <property type="protein sequence ID" value="TraesLDM7D03G04292560.1.CDS1"/>
    <property type="gene ID" value="TraesLDM7D03G04292560"/>
</dbReference>
<accession>A0A3B6T8E3</accession>
<evidence type="ECO:0000259" key="14">
    <source>
        <dbReference type="Pfam" id="PF23598"/>
    </source>
</evidence>
<reference evidence="15" key="2">
    <citation type="submission" date="2018-10" db="UniProtKB">
        <authorList>
            <consortium name="EnsemblPlants"/>
        </authorList>
    </citation>
    <scope>IDENTIFICATION</scope>
</reference>
<dbReference type="Pfam" id="PF23598">
    <property type="entry name" value="LRR_14"/>
    <property type="match status" value="1"/>
</dbReference>
<evidence type="ECO:0000256" key="3">
    <source>
        <dbReference type="ARBA" id="ARBA00022475"/>
    </source>
</evidence>
<dbReference type="Pfam" id="PF08263">
    <property type="entry name" value="LRRNT_2"/>
    <property type="match status" value="1"/>
</dbReference>
<dbReference type="EnsemblPlants" id="TraesCS7D02G050600.1">
    <property type="protein sequence ID" value="TraesCS7D02G050600.1.cds1"/>
    <property type="gene ID" value="TraesCS7D02G050600"/>
</dbReference>
<dbReference type="Gramene" id="TraesCS7D02G050600.1">
    <property type="protein sequence ID" value="TraesCS7D02G050600.1.cds1"/>
    <property type="gene ID" value="TraesCS7D02G050600"/>
</dbReference>
<keyword evidence="5 11" id="KW-0812">Transmembrane</keyword>
<dbReference type="Gramene" id="TraesMAC7D03G04278620.1">
    <property type="protein sequence ID" value="TraesMAC7D03G04278620.1.CDS1"/>
    <property type="gene ID" value="TraesMAC7D03G04278620"/>
</dbReference>
<dbReference type="STRING" id="4565.A0A3B6T8E3"/>
<feature type="domain" description="Disease resistance R13L4/SHOC-2-like LRR" evidence="14">
    <location>
        <begin position="108"/>
        <end position="293"/>
    </location>
</feature>
<evidence type="ECO:0000313" key="16">
    <source>
        <dbReference type="Proteomes" id="UP000019116"/>
    </source>
</evidence>
<dbReference type="OrthoDB" id="749832at2759"/>
<evidence type="ECO:0000256" key="1">
    <source>
        <dbReference type="ARBA" id="ARBA00004251"/>
    </source>
</evidence>
<evidence type="ECO:0000256" key="10">
    <source>
        <dbReference type="ARBA" id="ARBA00023180"/>
    </source>
</evidence>
<dbReference type="SUPFAM" id="SSF52058">
    <property type="entry name" value="L domain-like"/>
    <property type="match status" value="1"/>
</dbReference>
<dbReference type="FunFam" id="3.80.10.10:FF:000649">
    <property type="entry name" value="Leucine Rich Repeat family protein"/>
    <property type="match status" value="1"/>
</dbReference>
<dbReference type="Gramene" id="TraesNOR7D03G04335260.1">
    <property type="protein sequence ID" value="TraesNOR7D03G04335260.1.CDS1"/>
    <property type="gene ID" value="TraesNOR7D03G04335260"/>
</dbReference>
<dbReference type="Gramene" id="TraesCS7D03G0112700.1">
    <property type="protein sequence ID" value="TraesCS7D03G0112700.1.CDS1"/>
    <property type="gene ID" value="TraesCS7D03G0112700"/>
</dbReference>
<dbReference type="Gramene" id="TraesCLE_scaffold_065672_01G000200.1">
    <property type="protein sequence ID" value="TraesCLE_scaffold_065672_01G000200.1"/>
    <property type="gene ID" value="TraesCLE_scaffold_065672_01G000200"/>
</dbReference>
<dbReference type="Proteomes" id="UP000019116">
    <property type="component" value="Chromosome 7D"/>
</dbReference>
<feature type="signal peptide" evidence="12">
    <location>
        <begin position="1"/>
        <end position="28"/>
    </location>
</feature>
<comment type="similarity">
    <text evidence="2">Belongs to the RLP family.</text>
</comment>
<dbReference type="Gramene" id="TraesSYM7D03G04340110.1">
    <property type="protein sequence ID" value="TraesSYM7D03G04340110.1.CDS1"/>
    <property type="gene ID" value="TraesSYM7D03G04340110"/>
</dbReference>
<protein>
    <submittedName>
        <fullName evidence="15">Uncharacterized protein</fullName>
    </submittedName>
</protein>
<keyword evidence="3" id="KW-1003">Cell membrane</keyword>
<dbReference type="PaxDb" id="4565-Traes_7AS_2A9C6CD1F.1"/>
<feature type="chain" id="PRO_5043181034" evidence="12">
    <location>
        <begin position="29"/>
        <end position="956"/>
    </location>
</feature>
<dbReference type="Pfam" id="PF13855">
    <property type="entry name" value="LRR_8"/>
    <property type="match status" value="1"/>
</dbReference>
<evidence type="ECO:0000313" key="15">
    <source>
        <dbReference type="EnsemblPlants" id="TraesCS7D02G050600.1.cds1"/>
    </source>
</evidence>
<dbReference type="InterPro" id="IPR032675">
    <property type="entry name" value="LRR_dom_sf"/>
</dbReference>
<keyword evidence="4" id="KW-0433">Leucine-rich repeat</keyword>
<dbReference type="Gramene" id="TraesKAR7D01G0021010.1">
    <property type="protein sequence ID" value="cds.TraesKAR7D01G0021010.1"/>
    <property type="gene ID" value="TraesKAR7D01G0021010"/>
</dbReference>
<dbReference type="GO" id="GO:0005886">
    <property type="term" value="C:plasma membrane"/>
    <property type="evidence" value="ECO:0007669"/>
    <property type="project" value="UniProtKB-SubCell"/>
</dbReference>
<sequence>MSDLGILVQGTLIVLLCLLLSFPPPATASPLHEPASNVSCVTYERDALLSIKESLWEPSVNLSSWQGEECCTWKGVRCSYKTGHVVKLNLRGSAQDCLRYSTYRGAISHSLVTLQQLRYLDLSCNSFNWSEIPEFIGSFPSLRYLNLSYSLFYGRVCPQIGNLSKLAYLDLKLPSYNILYSSDLRWLSHLSSLKHLDLSYINLTTALDWVHEINRIPNLSKLYLKYTGLRSTVSVLGQSNLTALEVLDISQNYFNTTIAPHWFWNSTSLTSLNLFRCHFYGRIPEYIGNMASLEEVYFGGNNLMSNMIPSNFKNLCNLKILELSGSNTSGDISELMERLPNCTLNKMQVLDLGDNMLGGAMPSSPGPLTNLTCLALPQNKLTGPIPKWIWSLTELLILDLERNELHGVVTEDHLRSLTNLKILSLGHTLLQIKVSPNWVPPFKLQVVTLEGLQLGPAFPSWLRSQTSLGILLIANTTITTIPDWFWVAFSRAKVVDLSKNQITGALPATLEFMAAETMALSNNRFTGAVPKFPRNIKGMYLSVNSLSGSLPSDFGAPLLQYLSIYNNSISGSIPSSLCSLTQLALLDLSGNKLTGEVPSCEEDSNPPMHNLNVVNLHTNNLSGEFPRVFQSCPNLVFVDLSYNIFSGDLPVWMGVKLPYLAMLRLRYNMFSGQIPIEIGKIRELQFLDLAHNNFSGSVPNSLVNLSAMARTSGHSDVLYYAFSNRQGAHLYNSVYLSISFGETLSVLTKGQQLVFIYISDMVVLDLSCNSLTGVIPRDIGGLIGLRSLNLSLNSLSGAIPEKFGELKQLESLDLSNNELSGEIPSSMTALTSLSHMNLSYNNLSGKIPTGNQLQTFDASDYIGNIGLCGYPLTNNCTGNSSSRPTHVDHGDGSEDISLYVGLAVGYVLGLWVVFCVMLFKKRWRTAYFRFIEGLQDRIYVAVVLRWTNLKRKLGKT</sequence>
<organism evidence="15">
    <name type="scientific">Triticum aestivum</name>
    <name type="common">Wheat</name>
    <dbReference type="NCBI Taxonomy" id="4565"/>
    <lineage>
        <taxon>Eukaryota</taxon>
        <taxon>Viridiplantae</taxon>
        <taxon>Streptophyta</taxon>
        <taxon>Embryophyta</taxon>
        <taxon>Tracheophyta</taxon>
        <taxon>Spermatophyta</taxon>
        <taxon>Magnoliopsida</taxon>
        <taxon>Liliopsida</taxon>
        <taxon>Poales</taxon>
        <taxon>Poaceae</taxon>
        <taxon>BOP clade</taxon>
        <taxon>Pooideae</taxon>
        <taxon>Triticodae</taxon>
        <taxon>Triticeae</taxon>
        <taxon>Triticinae</taxon>
        <taxon>Triticum</taxon>
    </lineage>
</organism>
<dbReference type="Gramene" id="TraesARI7D03G04359680.1">
    <property type="protein sequence ID" value="TraesARI7D03G04359680.1.CDS1"/>
    <property type="gene ID" value="TraesARI7D03G04359680"/>
</dbReference>
<keyword evidence="16" id="KW-1185">Reference proteome</keyword>
<dbReference type="PANTHER" id="PTHR48063">
    <property type="entry name" value="LRR RECEPTOR-LIKE KINASE"/>
    <property type="match status" value="1"/>
</dbReference>
<comment type="subcellular location">
    <subcellularLocation>
        <location evidence="1">Cell membrane</location>
        <topology evidence="1">Single-pass type I membrane protein</topology>
    </subcellularLocation>
</comment>
<evidence type="ECO:0000256" key="9">
    <source>
        <dbReference type="ARBA" id="ARBA00023136"/>
    </source>
</evidence>
<dbReference type="Gramene" id="TraesWEE_scaffold_098982_01G000100.1">
    <property type="protein sequence ID" value="TraesWEE_scaffold_098982_01G000100.1"/>
    <property type="gene ID" value="TraesWEE_scaffold_098982_01G000100"/>
</dbReference>
<evidence type="ECO:0000256" key="6">
    <source>
        <dbReference type="ARBA" id="ARBA00022729"/>
    </source>
</evidence>
<dbReference type="Gene3D" id="3.80.10.10">
    <property type="entry name" value="Ribonuclease Inhibitor"/>
    <property type="match status" value="4"/>
</dbReference>
<evidence type="ECO:0000256" key="5">
    <source>
        <dbReference type="ARBA" id="ARBA00022692"/>
    </source>
</evidence>
<keyword evidence="9 11" id="KW-0472">Membrane</keyword>
<dbReference type="SMR" id="A0A3B6T8E3"/>
<dbReference type="Gramene" id="TraesJAG7D03G04269810.1">
    <property type="protein sequence ID" value="TraesJAG7D03G04269810.1.CDS1"/>
    <property type="gene ID" value="TraesJAG7D03G04269810"/>
</dbReference>
<evidence type="ECO:0000259" key="13">
    <source>
        <dbReference type="Pfam" id="PF08263"/>
    </source>
</evidence>
<evidence type="ECO:0000256" key="7">
    <source>
        <dbReference type="ARBA" id="ARBA00022737"/>
    </source>
</evidence>
<evidence type="ECO:0000256" key="11">
    <source>
        <dbReference type="SAM" id="Phobius"/>
    </source>
</evidence>